<dbReference type="EMBL" id="CM000784">
    <property type="protein sequence ID" value="AQK94501.1"/>
    <property type="molecule type" value="Genomic_DNA"/>
</dbReference>
<dbReference type="AlphaFoldDB" id="A0A1D6FSG4"/>
<reference evidence="1" key="1">
    <citation type="submission" date="2015-12" db="EMBL/GenBank/DDBJ databases">
        <title>Update maize B73 reference genome by single molecule sequencing technologies.</title>
        <authorList>
            <consortium name="Maize Genome Sequencing Project"/>
            <person name="Ware D."/>
        </authorList>
    </citation>
    <scope>NUCLEOTIDE SEQUENCE</scope>
    <source>
        <tissue evidence="1">Seedling</tissue>
    </source>
</reference>
<dbReference type="InParanoid" id="A0A1D6FSG4"/>
<dbReference type="Gene3D" id="3.40.50.300">
    <property type="entry name" value="P-loop containing nucleotide triphosphate hydrolases"/>
    <property type="match status" value="1"/>
</dbReference>
<organism evidence="1">
    <name type="scientific">Zea mays</name>
    <name type="common">Maize</name>
    <dbReference type="NCBI Taxonomy" id="4577"/>
    <lineage>
        <taxon>Eukaryota</taxon>
        <taxon>Viridiplantae</taxon>
        <taxon>Streptophyta</taxon>
        <taxon>Embryophyta</taxon>
        <taxon>Tracheophyta</taxon>
        <taxon>Spermatophyta</taxon>
        <taxon>Magnoliopsida</taxon>
        <taxon>Liliopsida</taxon>
        <taxon>Poales</taxon>
        <taxon>Poaceae</taxon>
        <taxon>PACMAD clade</taxon>
        <taxon>Panicoideae</taxon>
        <taxon>Andropogonodae</taxon>
        <taxon>Andropogoneae</taxon>
        <taxon>Tripsacinae</taxon>
        <taxon>Zea</taxon>
    </lineage>
</organism>
<dbReference type="SMR" id="A0A1D6FSG4"/>
<sequence>MKQIFKRLPQNRQIVLFSATQTPEVEKFAKLSFEKNEESKKSLFMLELMMISQRLLLKACNRVIVSFLAIKGSWFCMLS</sequence>
<proteinExistence type="predicted"/>
<dbReference type="InterPro" id="IPR027417">
    <property type="entry name" value="P-loop_NTPase"/>
</dbReference>
<dbReference type="SUPFAM" id="SSF52540">
    <property type="entry name" value="P-loop containing nucleoside triphosphate hydrolases"/>
    <property type="match status" value="1"/>
</dbReference>
<protein>
    <submittedName>
        <fullName evidence="1">Uncharacterized protein</fullName>
    </submittedName>
</protein>
<accession>A0A1D6FSG4</accession>
<gene>
    <name evidence="1" type="ORF">ZEAMMB73_Zm00001d010628</name>
</gene>
<name>A0A1D6FSG4_MAIZE</name>
<evidence type="ECO:0000313" key="1">
    <source>
        <dbReference type="EMBL" id="AQK94501.1"/>
    </source>
</evidence>
<dbReference type="STRING" id="4577.A0A1D6FSG4"/>